<keyword evidence="1 5" id="KW-0489">Methyltransferase</keyword>
<dbReference type="EMBL" id="JAAAMU010000013">
    <property type="protein sequence ID" value="NBC71728.1"/>
    <property type="molecule type" value="Genomic_DNA"/>
</dbReference>
<keyword evidence="3" id="KW-0949">S-adenosyl-L-methionine</keyword>
<organism evidence="5 6">
    <name type="scientific">Paenibacillus sacheonensis</name>
    <dbReference type="NCBI Taxonomy" id="742054"/>
    <lineage>
        <taxon>Bacteria</taxon>
        <taxon>Bacillati</taxon>
        <taxon>Bacillota</taxon>
        <taxon>Bacilli</taxon>
        <taxon>Bacillales</taxon>
        <taxon>Paenibacillaceae</taxon>
        <taxon>Paenibacillus</taxon>
    </lineage>
</organism>
<dbReference type="PANTHER" id="PTHR43464">
    <property type="entry name" value="METHYLTRANSFERASE"/>
    <property type="match status" value="1"/>
</dbReference>
<dbReference type="GO" id="GO:0032259">
    <property type="term" value="P:methylation"/>
    <property type="evidence" value="ECO:0007669"/>
    <property type="project" value="UniProtKB-KW"/>
</dbReference>
<evidence type="ECO:0000313" key="5">
    <source>
        <dbReference type="EMBL" id="NBC71728.1"/>
    </source>
</evidence>
<comment type="caution">
    <text evidence="5">The sequence shown here is derived from an EMBL/GenBank/DDBJ whole genome shotgun (WGS) entry which is preliminary data.</text>
</comment>
<dbReference type="InterPro" id="IPR029063">
    <property type="entry name" value="SAM-dependent_MTases_sf"/>
</dbReference>
<evidence type="ECO:0000256" key="3">
    <source>
        <dbReference type="ARBA" id="ARBA00022691"/>
    </source>
</evidence>
<feature type="domain" description="Methyltransferase type 11" evidence="4">
    <location>
        <begin position="47"/>
        <end position="138"/>
    </location>
</feature>
<dbReference type="PANTHER" id="PTHR43464:SF19">
    <property type="entry name" value="UBIQUINONE BIOSYNTHESIS O-METHYLTRANSFERASE, MITOCHONDRIAL"/>
    <property type="match status" value="1"/>
</dbReference>
<proteinExistence type="predicted"/>
<protein>
    <submittedName>
        <fullName evidence="5">Methyltransferase domain-containing protein</fullName>
    </submittedName>
</protein>
<dbReference type="Proteomes" id="UP000558113">
    <property type="component" value="Unassembled WGS sequence"/>
</dbReference>
<dbReference type="OrthoDB" id="9791837at2"/>
<evidence type="ECO:0000259" key="4">
    <source>
        <dbReference type="Pfam" id="PF08241"/>
    </source>
</evidence>
<accession>A0A7X4YSI7</accession>
<reference evidence="5 6" key="1">
    <citation type="submission" date="2020-01" db="EMBL/GenBank/DDBJ databases">
        <title>Paenibacillus soybeanensis sp. nov. isolated from the nodules of soybean (Glycine max(L.) Merr).</title>
        <authorList>
            <person name="Wang H."/>
        </authorList>
    </citation>
    <scope>NUCLEOTIDE SEQUENCE [LARGE SCALE GENOMIC DNA]</scope>
    <source>
        <strain evidence="5 6">DSM 23054</strain>
    </source>
</reference>
<name>A0A7X4YSI7_9BACL</name>
<dbReference type="CDD" id="cd02440">
    <property type="entry name" value="AdoMet_MTases"/>
    <property type="match status" value="1"/>
</dbReference>
<evidence type="ECO:0000256" key="2">
    <source>
        <dbReference type="ARBA" id="ARBA00022679"/>
    </source>
</evidence>
<evidence type="ECO:0000256" key="1">
    <source>
        <dbReference type="ARBA" id="ARBA00022603"/>
    </source>
</evidence>
<sequence length="243" mass="28291">MEQNLYDNPVFFNMYKNLRETKITYNDFIEQPAIRRLLPNLANLNVLDLGCGFGELTTYMADNGAMHVTGVDISEKMLAMTRKHQRIDYIHSSMEEVQFNPNAFDLVVSSLAFHYIEDYNSLMSRISKWIQPNGYLIFSTEHPVVLADQKQEGWIKDANNNKIHWPIANYGEEGRRTQFWGIDGVIKYHRKLSTLMNVLIRNGFMIQEIDEPESIPEGLEQMPKLISERMRPSFIVIKAQKLK</sequence>
<dbReference type="InterPro" id="IPR013216">
    <property type="entry name" value="Methyltransf_11"/>
</dbReference>
<keyword evidence="6" id="KW-1185">Reference proteome</keyword>
<dbReference type="Pfam" id="PF08241">
    <property type="entry name" value="Methyltransf_11"/>
    <property type="match status" value="1"/>
</dbReference>
<dbReference type="RefSeq" id="WP_161701981.1">
    <property type="nucleotide sequence ID" value="NZ_JAAAMU010000013.1"/>
</dbReference>
<evidence type="ECO:0000313" key="6">
    <source>
        <dbReference type="Proteomes" id="UP000558113"/>
    </source>
</evidence>
<dbReference type="SUPFAM" id="SSF53335">
    <property type="entry name" value="S-adenosyl-L-methionine-dependent methyltransferases"/>
    <property type="match status" value="1"/>
</dbReference>
<gene>
    <name evidence="5" type="ORF">GT003_22250</name>
</gene>
<keyword evidence="2 5" id="KW-0808">Transferase</keyword>
<dbReference type="GO" id="GO:0008757">
    <property type="term" value="F:S-adenosylmethionine-dependent methyltransferase activity"/>
    <property type="evidence" value="ECO:0007669"/>
    <property type="project" value="InterPro"/>
</dbReference>
<dbReference type="Gene3D" id="3.40.50.150">
    <property type="entry name" value="Vaccinia Virus protein VP39"/>
    <property type="match status" value="1"/>
</dbReference>
<dbReference type="AlphaFoldDB" id="A0A7X4YSI7"/>